<proteinExistence type="inferred from homology"/>
<dbReference type="InParanoid" id="A0A2V0NTD1"/>
<dbReference type="OrthoDB" id="543156at2759"/>
<evidence type="ECO:0000313" key="5">
    <source>
        <dbReference type="EMBL" id="GBF88803.1"/>
    </source>
</evidence>
<dbReference type="PANTHER" id="PTHR48094:SF11">
    <property type="entry name" value="GLUTATHIONE-INDEPENDENT GLYOXALASE HSP31-RELATED"/>
    <property type="match status" value="1"/>
</dbReference>
<dbReference type="STRING" id="307507.A0A2V0NTD1"/>
<gene>
    <name evidence="5" type="ORF">Rsub_01704</name>
</gene>
<dbReference type="Proteomes" id="UP000247498">
    <property type="component" value="Unassembled WGS sequence"/>
</dbReference>
<dbReference type="Gene3D" id="3.40.50.880">
    <property type="match status" value="1"/>
</dbReference>
<dbReference type="GO" id="GO:0019243">
    <property type="term" value="P:methylglyoxal catabolic process to D-lactate via S-lactoyl-glutathione"/>
    <property type="evidence" value="ECO:0007669"/>
    <property type="project" value="TreeGrafter"/>
</dbReference>
<dbReference type="InterPro" id="IPR002818">
    <property type="entry name" value="DJ-1/PfpI"/>
</dbReference>
<keyword evidence="6" id="KW-1185">Reference proteome</keyword>
<dbReference type="Pfam" id="PF01965">
    <property type="entry name" value="DJ-1_PfpI"/>
    <property type="match status" value="1"/>
</dbReference>
<dbReference type="SUPFAM" id="SSF52317">
    <property type="entry name" value="Class I glutamine amidotransferase-like"/>
    <property type="match status" value="1"/>
</dbReference>
<dbReference type="GO" id="GO:0005737">
    <property type="term" value="C:cytoplasm"/>
    <property type="evidence" value="ECO:0007669"/>
    <property type="project" value="TreeGrafter"/>
</dbReference>
<evidence type="ECO:0000256" key="2">
    <source>
        <dbReference type="ARBA" id="ARBA00023239"/>
    </source>
</evidence>
<evidence type="ECO:0000256" key="3">
    <source>
        <dbReference type="ARBA" id="ARBA00038493"/>
    </source>
</evidence>
<accession>A0A2V0NTD1</accession>
<organism evidence="5 6">
    <name type="scientific">Raphidocelis subcapitata</name>
    <dbReference type="NCBI Taxonomy" id="307507"/>
    <lineage>
        <taxon>Eukaryota</taxon>
        <taxon>Viridiplantae</taxon>
        <taxon>Chlorophyta</taxon>
        <taxon>core chlorophytes</taxon>
        <taxon>Chlorophyceae</taxon>
        <taxon>CS clade</taxon>
        <taxon>Sphaeropleales</taxon>
        <taxon>Selenastraceae</taxon>
        <taxon>Raphidocelis</taxon>
    </lineage>
</organism>
<keyword evidence="1" id="KW-0346">Stress response</keyword>
<evidence type="ECO:0000259" key="4">
    <source>
        <dbReference type="Pfam" id="PF01965"/>
    </source>
</evidence>
<evidence type="ECO:0000256" key="1">
    <source>
        <dbReference type="ARBA" id="ARBA00023016"/>
    </source>
</evidence>
<dbReference type="GO" id="GO:0019172">
    <property type="term" value="F:glyoxalase III activity"/>
    <property type="evidence" value="ECO:0007669"/>
    <property type="project" value="TreeGrafter"/>
</dbReference>
<dbReference type="InterPro" id="IPR050325">
    <property type="entry name" value="Prot/Nucl_acid_deglycase"/>
</dbReference>
<comment type="similarity">
    <text evidence="3">Belongs to the peptidase C56 family. HSP31-like subfamily.</text>
</comment>
<dbReference type="EMBL" id="BDRX01000006">
    <property type="protein sequence ID" value="GBF88803.1"/>
    <property type="molecule type" value="Genomic_DNA"/>
</dbReference>
<reference evidence="5 6" key="1">
    <citation type="journal article" date="2018" name="Sci. Rep.">
        <title>Raphidocelis subcapitata (=Pseudokirchneriella subcapitata) provides an insight into genome evolution and environmental adaptations in the Sphaeropleales.</title>
        <authorList>
            <person name="Suzuki S."/>
            <person name="Yamaguchi H."/>
            <person name="Nakajima N."/>
            <person name="Kawachi M."/>
        </authorList>
    </citation>
    <scope>NUCLEOTIDE SEQUENCE [LARGE SCALE GENOMIC DNA]</scope>
    <source>
        <strain evidence="5 6">NIES-35</strain>
    </source>
</reference>
<dbReference type="PANTHER" id="PTHR48094">
    <property type="entry name" value="PROTEIN/NUCLEIC ACID DEGLYCASE DJ-1-RELATED"/>
    <property type="match status" value="1"/>
</dbReference>
<feature type="domain" description="DJ-1/PfpI" evidence="4">
    <location>
        <begin position="37"/>
        <end position="234"/>
    </location>
</feature>
<dbReference type="AlphaFoldDB" id="A0A2V0NTD1"/>
<sequence>MSHKAVHESELSKAAVLVVATSCGAFEDGTPTGLWLSELAEPYYAFRAAGYDVTIASPRGGAVPLDPASLEGEAATPAAHRFLEDAEANAQLRSTVPLEGIQQPASYDCIFLPGGHGPMYDLAGDERLGRVLSEANAAGACIAAVCHGPAGLLSARDASGRRPLLEGRRVAGFTAEEERAVGNDKQVPFLLDARLSEASAALSPGPAWRPRVEVDGNLVTGQNPASALPVAEAALRAMGAR</sequence>
<protein>
    <recommendedName>
        <fullName evidence="4">DJ-1/PfpI domain-containing protein</fullName>
    </recommendedName>
</protein>
<dbReference type="CDD" id="cd03141">
    <property type="entry name" value="GATase1_Hsp31_like"/>
    <property type="match status" value="1"/>
</dbReference>
<keyword evidence="2" id="KW-0456">Lyase</keyword>
<comment type="caution">
    <text evidence="5">The sequence shown here is derived from an EMBL/GenBank/DDBJ whole genome shotgun (WGS) entry which is preliminary data.</text>
</comment>
<name>A0A2V0NTD1_9CHLO</name>
<evidence type="ECO:0000313" key="6">
    <source>
        <dbReference type="Proteomes" id="UP000247498"/>
    </source>
</evidence>
<dbReference type="InterPro" id="IPR029062">
    <property type="entry name" value="Class_I_gatase-like"/>
</dbReference>